<keyword evidence="2" id="KW-0812">Transmembrane</keyword>
<feature type="transmembrane region" description="Helical" evidence="2">
    <location>
        <begin position="47"/>
        <end position="68"/>
    </location>
</feature>
<organism evidence="3 4">
    <name type="scientific">Bacteroides muris</name>
    <name type="common">ex Afrizal et al. 2022</name>
    <dbReference type="NCBI Taxonomy" id="2516960"/>
    <lineage>
        <taxon>Bacteria</taxon>
        <taxon>Pseudomonadati</taxon>
        <taxon>Bacteroidota</taxon>
        <taxon>Bacteroidia</taxon>
        <taxon>Bacteroidales</taxon>
        <taxon>Bacteroidaceae</taxon>
        <taxon>Bacteroides</taxon>
    </lineage>
</organism>
<dbReference type="GeneID" id="93096931"/>
<evidence type="ECO:0000256" key="2">
    <source>
        <dbReference type="SAM" id="Phobius"/>
    </source>
</evidence>
<name>A0A4S2AXG4_9BACE</name>
<comment type="caution">
    <text evidence="3">The sequence shown here is derived from an EMBL/GenBank/DDBJ whole genome shotgun (WGS) entry which is preliminary data.</text>
</comment>
<proteinExistence type="predicted"/>
<gene>
    <name evidence="3" type="ORF">E5355_09535</name>
</gene>
<protein>
    <recommendedName>
        <fullName evidence="5">DUF4407 domain-containing protein</fullName>
    </recommendedName>
</protein>
<evidence type="ECO:0000313" key="3">
    <source>
        <dbReference type="EMBL" id="TGY06239.1"/>
    </source>
</evidence>
<feature type="transmembrane region" description="Helical" evidence="2">
    <location>
        <begin position="12"/>
        <end position="35"/>
    </location>
</feature>
<evidence type="ECO:0008006" key="5">
    <source>
        <dbReference type="Google" id="ProtNLM"/>
    </source>
</evidence>
<keyword evidence="4" id="KW-1185">Reference proteome</keyword>
<evidence type="ECO:0000256" key="1">
    <source>
        <dbReference type="SAM" id="MobiDB-lite"/>
    </source>
</evidence>
<dbReference type="RefSeq" id="WP_027200620.1">
    <property type="nucleotide sequence ID" value="NZ_SRYZ01000018.1"/>
</dbReference>
<feature type="transmembrane region" description="Helical" evidence="2">
    <location>
        <begin position="278"/>
        <end position="299"/>
    </location>
</feature>
<dbReference type="AlphaFoldDB" id="A0A4S2AXG4"/>
<accession>A0A4S2AXG4</accession>
<feature type="compositionally biased region" description="Polar residues" evidence="1">
    <location>
        <begin position="335"/>
        <end position="348"/>
    </location>
</feature>
<keyword evidence="2" id="KW-0472">Membrane</keyword>
<feature type="transmembrane region" description="Helical" evidence="2">
    <location>
        <begin position="80"/>
        <end position="98"/>
    </location>
</feature>
<dbReference type="EMBL" id="SRYZ01000018">
    <property type="protein sequence ID" value="TGY06239.1"/>
    <property type="molecule type" value="Genomic_DNA"/>
</dbReference>
<keyword evidence="2" id="KW-1133">Transmembrane helix</keyword>
<reference evidence="3 4" key="1">
    <citation type="submission" date="2019-04" db="EMBL/GenBank/DDBJ databases">
        <title>Microbes associate with the intestines of laboratory mice.</title>
        <authorList>
            <person name="Navarre W."/>
            <person name="Wong E."/>
            <person name="Huang K."/>
            <person name="Tropini C."/>
            <person name="Ng K."/>
            <person name="Yu B."/>
        </authorList>
    </citation>
    <scope>NUCLEOTIDE SEQUENCE [LARGE SCALE GENOMIC DNA]</scope>
    <source>
        <strain evidence="3 4">NM69_E16B</strain>
    </source>
</reference>
<dbReference type="Proteomes" id="UP000310532">
    <property type="component" value="Unassembled WGS sequence"/>
</dbReference>
<sequence length="358" mass="40924">MSTNKYSWNETLKFSWGHIIAFVALIFISYVTYMGDFYSNGGDFSVAAIRVFIIDIALLTTFIGSQILKGTDGKFNRSIIIERVLICLCPVVFIWSMIPYNHYWNVYSERNHIEEMFSTSIEKSKTMFTDYNSYANNRINNYSLHLTTIIDNKSTNPLEYRNAGFSGNSDALQKENYIHTLQLQLLSQNTDSLQTLALKWIESANQGASVWNAFLIGNIDKISDAIKSWNSTLVQVSEFKMNNEPDNIQLFNSEQNSYDQAIEGLQGLKDTYKSTQGIALNTIWSGILLFLMLLFPYLLQKRNTRAIGLYYLIPLKSKNSTVKIEVKKPRKNTKQETSTDSIEQTNDIDSNDIYGGTF</sequence>
<feature type="region of interest" description="Disordered" evidence="1">
    <location>
        <begin position="326"/>
        <end position="358"/>
    </location>
</feature>
<evidence type="ECO:0000313" key="4">
    <source>
        <dbReference type="Proteomes" id="UP000310532"/>
    </source>
</evidence>